<feature type="domain" description="Histidine kinase" evidence="8">
    <location>
        <begin position="188"/>
        <end position="389"/>
    </location>
</feature>
<dbReference type="CDD" id="cd00075">
    <property type="entry name" value="HATPase"/>
    <property type="match status" value="1"/>
</dbReference>
<keyword evidence="6" id="KW-0902">Two-component regulatory system</keyword>
<dbReference type="EC" id="2.7.13.3" evidence="2"/>
<dbReference type="InterPro" id="IPR050351">
    <property type="entry name" value="BphY/WalK/GraS-like"/>
</dbReference>
<feature type="transmembrane region" description="Helical" evidence="7">
    <location>
        <begin position="12"/>
        <end position="32"/>
    </location>
</feature>
<dbReference type="SMART" id="SM00387">
    <property type="entry name" value="HATPase_c"/>
    <property type="match status" value="1"/>
</dbReference>
<dbReference type="InterPro" id="IPR003594">
    <property type="entry name" value="HATPase_dom"/>
</dbReference>
<dbReference type="SMART" id="SM00388">
    <property type="entry name" value="HisKA"/>
    <property type="match status" value="1"/>
</dbReference>
<dbReference type="InterPro" id="IPR005467">
    <property type="entry name" value="His_kinase_dom"/>
</dbReference>
<organism evidence="9 10">
    <name type="scientific">Arcobacter nitrofigilis (strain ATCC 33309 / DSM 7299 / CCUG 15893 / LMG 7604 / NCTC 12251 / CI)</name>
    <name type="common">Campylobacter nitrofigilis</name>
    <dbReference type="NCBI Taxonomy" id="572480"/>
    <lineage>
        <taxon>Bacteria</taxon>
        <taxon>Pseudomonadati</taxon>
        <taxon>Campylobacterota</taxon>
        <taxon>Epsilonproteobacteria</taxon>
        <taxon>Campylobacterales</taxon>
        <taxon>Arcobacteraceae</taxon>
        <taxon>Arcobacter</taxon>
    </lineage>
</organism>
<dbReference type="Proteomes" id="UP000000939">
    <property type="component" value="Chromosome"/>
</dbReference>
<keyword evidence="5 9" id="KW-0418">Kinase</keyword>
<dbReference type="GO" id="GO:0016036">
    <property type="term" value="P:cellular response to phosphate starvation"/>
    <property type="evidence" value="ECO:0007669"/>
    <property type="project" value="TreeGrafter"/>
</dbReference>
<dbReference type="InterPro" id="IPR036890">
    <property type="entry name" value="HATPase_C_sf"/>
</dbReference>
<proteinExistence type="predicted"/>
<dbReference type="PANTHER" id="PTHR45453:SF1">
    <property type="entry name" value="PHOSPHATE REGULON SENSOR PROTEIN PHOR"/>
    <property type="match status" value="1"/>
</dbReference>
<sequence length="390" mass="44725">MNKNEKKALFSFLFIYIGSTALILFILLLSYYKKEINMVGRQCSIEMTSAANMLKANILNAYMERKPFIPTPLKNKKLKYALFDKDKKPIYSQLENNNVNLELKVSHNERHSFHVAKLEEHHEENIAIKYIVIETNQIISETQKLKIYIGVILLLGTCFIACIGYLLAKLLLKPVREKVEQMDKFIKDSAHELNTPIAVLMTSASTLKEGRNSEKMLKYIVSSAKQISQLYNDMHYSAFSEQDVFLDVNIDFAELIKESVEFFQDIAITKGIKINEELESCEIFMDKTKTQKIVNNLISNAIKYSNKDSKIMVRVKNTVFSVEDFGIGIDENEQKEIFKRYKRGKNFEGGFGIGLDIVSGVCKEYDLKLSLQSKLNEGSTFSVDFNSVKK</sequence>
<accession>D5V0L2</accession>
<keyword evidence="4" id="KW-0808">Transferase</keyword>
<dbReference type="EMBL" id="CP001999">
    <property type="protein sequence ID" value="ADG93824.1"/>
    <property type="molecule type" value="Genomic_DNA"/>
</dbReference>
<keyword evidence="10" id="KW-1185">Reference proteome</keyword>
<dbReference type="InterPro" id="IPR004358">
    <property type="entry name" value="Sig_transdc_His_kin-like_C"/>
</dbReference>
<dbReference type="SUPFAM" id="SSF55874">
    <property type="entry name" value="ATPase domain of HSP90 chaperone/DNA topoisomerase II/histidine kinase"/>
    <property type="match status" value="1"/>
</dbReference>
<dbReference type="STRING" id="572480.Arnit_2172"/>
<dbReference type="InterPro" id="IPR036097">
    <property type="entry name" value="HisK_dim/P_sf"/>
</dbReference>
<gene>
    <name evidence="9" type="ordered locus">Arnit_2172</name>
</gene>
<dbReference type="PANTHER" id="PTHR45453">
    <property type="entry name" value="PHOSPHATE REGULON SENSOR PROTEIN PHOR"/>
    <property type="match status" value="1"/>
</dbReference>
<evidence type="ECO:0000313" key="10">
    <source>
        <dbReference type="Proteomes" id="UP000000939"/>
    </source>
</evidence>
<reference evidence="9 10" key="1">
    <citation type="journal article" date="2010" name="Stand. Genomic Sci.">
        <title>Complete genome sequence of Arcobacter nitrofigilis type strain (CI).</title>
        <authorList>
            <person name="Pati A."/>
            <person name="Gronow S."/>
            <person name="Lapidus A."/>
            <person name="Copeland A."/>
            <person name="Glavina Del Rio T."/>
            <person name="Nolan M."/>
            <person name="Lucas S."/>
            <person name="Tice H."/>
            <person name="Cheng J.F."/>
            <person name="Han C."/>
            <person name="Chertkov O."/>
            <person name="Bruce D."/>
            <person name="Tapia R."/>
            <person name="Goodwin L."/>
            <person name="Pitluck S."/>
            <person name="Liolios K."/>
            <person name="Ivanova N."/>
            <person name="Mavromatis K."/>
            <person name="Chen A."/>
            <person name="Palaniappan K."/>
            <person name="Land M."/>
            <person name="Hauser L."/>
            <person name="Chang Y.J."/>
            <person name="Jeffries C.D."/>
            <person name="Detter J.C."/>
            <person name="Rohde M."/>
            <person name="Goker M."/>
            <person name="Bristow J."/>
            <person name="Eisen J.A."/>
            <person name="Markowitz V."/>
            <person name="Hugenholtz P."/>
            <person name="Klenk H.P."/>
            <person name="Kyrpides N.C."/>
        </authorList>
    </citation>
    <scope>NUCLEOTIDE SEQUENCE [LARGE SCALE GENOMIC DNA]</scope>
    <source>
        <strain evidence="10">ATCC 33309 / DSM 7299 / CCUG 15893 / LMG 7604 / NCTC 12251 / CI</strain>
    </source>
</reference>
<dbReference type="OrthoDB" id="9761634at2"/>
<dbReference type="SUPFAM" id="SSF47384">
    <property type="entry name" value="Homodimeric domain of signal transducing histidine kinase"/>
    <property type="match status" value="1"/>
</dbReference>
<feature type="transmembrane region" description="Helical" evidence="7">
    <location>
        <begin position="147"/>
        <end position="168"/>
    </location>
</feature>
<keyword evidence="7" id="KW-0812">Transmembrane</keyword>
<keyword evidence="7" id="KW-0472">Membrane</keyword>
<dbReference type="PRINTS" id="PR00344">
    <property type="entry name" value="BCTRLSENSOR"/>
</dbReference>
<dbReference type="KEGG" id="ant:Arnit_2172"/>
<evidence type="ECO:0000256" key="3">
    <source>
        <dbReference type="ARBA" id="ARBA00022553"/>
    </source>
</evidence>
<evidence type="ECO:0000259" key="8">
    <source>
        <dbReference type="PROSITE" id="PS50109"/>
    </source>
</evidence>
<evidence type="ECO:0000256" key="2">
    <source>
        <dbReference type="ARBA" id="ARBA00012438"/>
    </source>
</evidence>
<dbReference type="Pfam" id="PF02518">
    <property type="entry name" value="HATPase_c"/>
    <property type="match status" value="1"/>
</dbReference>
<dbReference type="PROSITE" id="PS50109">
    <property type="entry name" value="HIS_KIN"/>
    <property type="match status" value="1"/>
</dbReference>
<evidence type="ECO:0000256" key="5">
    <source>
        <dbReference type="ARBA" id="ARBA00022777"/>
    </source>
</evidence>
<comment type="catalytic activity">
    <reaction evidence="1">
        <text>ATP + protein L-histidine = ADP + protein N-phospho-L-histidine.</text>
        <dbReference type="EC" id="2.7.13.3"/>
    </reaction>
</comment>
<dbReference type="CDD" id="cd00082">
    <property type="entry name" value="HisKA"/>
    <property type="match status" value="1"/>
</dbReference>
<dbReference type="HOGENOM" id="CLU_000445_89_10_7"/>
<name>D5V0L2_ARCNC</name>
<evidence type="ECO:0000256" key="7">
    <source>
        <dbReference type="SAM" id="Phobius"/>
    </source>
</evidence>
<dbReference type="Pfam" id="PF00512">
    <property type="entry name" value="HisKA"/>
    <property type="match status" value="1"/>
</dbReference>
<dbReference type="Gene3D" id="3.30.565.10">
    <property type="entry name" value="Histidine kinase-like ATPase, C-terminal domain"/>
    <property type="match status" value="1"/>
</dbReference>
<dbReference type="GO" id="GO:0004721">
    <property type="term" value="F:phosphoprotein phosphatase activity"/>
    <property type="evidence" value="ECO:0007669"/>
    <property type="project" value="TreeGrafter"/>
</dbReference>
<dbReference type="eggNOG" id="COG0642">
    <property type="taxonomic scope" value="Bacteria"/>
</dbReference>
<dbReference type="Gene3D" id="1.10.287.130">
    <property type="match status" value="1"/>
</dbReference>
<keyword evidence="3" id="KW-0597">Phosphoprotein</keyword>
<evidence type="ECO:0000256" key="6">
    <source>
        <dbReference type="ARBA" id="ARBA00023012"/>
    </source>
</evidence>
<dbReference type="GO" id="GO:0005886">
    <property type="term" value="C:plasma membrane"/>
    <property type="evidence" value="ECO:0007669"/>
    <property type="project" value="TreeGrafter"/>
</dbReference>
<dbReference type="RefSeq" id="WP_013135969.1">
    <property type="nucleotide sequence ID" value="NC_014166.1"/>
</dbReference>
<evidence type="ECO:0000313" key="9">
    <source>
        <dbReference type="EMBL" id="ADG93824.1"/>
    </source>
</evidence>
<evidence type="ECO:0000256" key="4">
    <source>
        <dbReference type="ARBA" id="ARBA00022679"/>
    </source>
</evidence>
<evidence type="ECO:0000256" key="1">
    <source>
        <dbReference type="ARBA" id="ARBA00000085"/>
    </source>
</evidence>
<protein>
    <recommendedName>
        <fullName evidence="2">histidine kinase</fullName>
        <ecNumber evidence="2">2.7.13.3</ecNumber>
    </recommendedName>
</protein>
<dbReference type="AlphaFoldDB" id="D5V0L2"/>
<keyword evidence="7" id="KW-1133">Transmembrane helix</keyword>
<dbReference type="InterPro" id="IPR003661">
    <property type="entry name" value="HisK_dim/P_dom"/>
</dbReference>
<dbReference type="GO" id="GO:0000155">
    <property type="term" value="F:phosphorelay sensor kinase activity"/>
    <property type="evidence" value="ECO:0007669"/>
    <property type="project" value="InterPro"/>
</dbReference>